<reference evidence="2 3" key="1">
    <citation type="submission" date="2023-10" db="EMBL/GenBank/DDBJ databases">
        <title>Glaciecola aquimarina strain GGW-M5 nov., isolated from a coastal seawater.</title>
        <authorList>
            <person name="Bayburt H."/>
            <person name="Kim J.M."/>
            <person name="Choi B.J."/>
            <person name="Jeon C.O."/>
        </authorList>
    </citation>
    <scope>NUCLEOTIDE SEQUENCE [LARGE SCALE GENOMIC DNA]</scope>
    <source>
        <strain evidence="2 3">KCTC 32108</strain>
    </source>
</reference>
<dbReference type="RefSeq" id="WP_316025054.1">
    <property type="nucleotide sequence ID" value="NZ_JAWDIO010000002.1"/>
</dbReference>
<proteinExistence type="predicted"/>
<feature type="domain" description="Smf/DprA SAM" evidence="1">
    <location>
        <begin position="17"/>
        <end position="77"/>
    </location>
</feature>
<organism evidence="2 3">
    <name type="scientific">Paraglaciecola aquimarina</name>
    <dbReference type="NCBI Taxonomy" id="1235557"/>
    <lineage>
        <taxon>Bacteria</taxon>
        <taxon>Pseudomonadati</taxon>
        <taxon>Pseudomonadota</taxon>
        <taxon>Gammaproteobacteria</taxon>
        <taxon>Alteromonadales</taxon>
        <taxon>Alteromonadaceae</taxon>
        <taxon>Paraglaciecola</taxon>
    </lineage>
</organism>
<dbReference type="Proteomes" id="UP001247805">
    <property type="component" value="Unassembled WGS sequence"/>
</dbReference>
<name>A0ABU3STN7_9ALTE</name>
<dbReference type="EMBL" id="JAWDIO010000002">
    <property type="protein sequence ID" value="MDU0353374.1"/>
    <property type="molecule type" value="Genomic_DNA"/>
</dbReference>
<dbReference type="Pfam" id="PF25317">
    <property type="entry name" value="SAM_SMF"/>
    <property type="match status" value="1"/>
</dbReference>
<accession>A0ABU3STN7</accession>
<gene>
    <name evidence="2" type="ORF">RS130_05010</name>
</gene>
<sequence>MLKVQGSLAKSDALLDWLTLRQIPRFSVASLTKLSAKYDVSLAELLGLPPKRLREMGFNESQISVIQQPDQNLIAASVT</sequence>
<protein>
    <recommendedName>
        <fullName evidence="1">Smf/DprA SAM domain-containing protein</fullName>
    </recommendedName>
</protein>
<dbReference type="InterPro" id="IPR057338">
    <property type="entry name" value="DprA_SAM"/>
</dbReference>
<keyword evidence="3" id="KW-1185">Reference proteome</keyword>
<evidence type="ECO:0000259" key="1">
    <source>
        <dbReference type="Pfam" id="PF25317"/>
    </source>
</evidence>
<comment type="caution">
    <text evidence="2">The sequence shown here is derived from an EMBL/GenBank/DDBJ whole genome shotgun (WGS) entry which is preliminary data.</text>
</comment>
<evidence type="ECO:0000313" key="2">
    <source>
        <dbReference type="EMBL" id="MDU0353374.1"/>
    </source>
</evidence>
<evidence type="ECO:0000313" key="3">
    <source>
        <dbReference type="Proteomes" id="UP001247805"/>
    </source>
</evidence>